<name>A0A848AMM7_9BACT</name>
<sequence>MTNVKVRLVGEDGNAWAILGRCRAAMRKAGYPQAFIDTFVTEATAGNYDDLLATVMRYVAVE</sequence>
<proteinExistence type="predicted"/>
<dbReference type="AlphaFoldDB" id="A0A848AMM7"/>
<reference evidence="1 2" key="1">
    <citation type="submission" date="2020-04" db="EMBL/GenBank/DDBJ databases">
        <authorList>
            <person name="Hitch T.C.A."/>
            <person name="Wylensek D."/>
            <person name="Clavel T."/>
        </authorList>
    </citation>
    <scope>NUCLEOTIDE SEQUENCE [LARGE SCALE GENOMIC DNA]</scope>
    <source>
        <strain evidence="1 2">COR2-253-APC-1A</strain>
    </source>
</reference>
<comment type="caution">
    <text evidence="1">The sequence shown here is derived from an EMBL/GenBank/DDBJ whole genome shotgun (WGS) entry which is preliminary data.</text>
</comment>
<protein>
    <submittedName>
        <fullName evidence="1">Uncharacterized protein</fullName>
    </submittedName>
</protein>
<accession>A0A848AMM7</accession>
<organism evidence="1 2">
    <name type="scientific">Victivallis vadensis</name>
    <dbReference type="NCBI Taxonomy" id="172901"/>
    <lineage>
        <taxon>Bacteria</taxon>
        <taxon>Pseudomonadati</taxon>
        <taxon>Lentisphaerota</taxon>
        <taxon>Lentisphaeria</taxon>
        <taxon>Victivallales</taxon>
        <taxon>Victivallaceae</taxon>
        <taxon>Victivallis</taxon>
    </lineage>
</organism>
<evidence type="ECO:0000313" key="2">
    <source>
        <dbReference type="Proteomes" id="UP000576225"/>
    </source>
</evidence>
<dbReference type="EMBL" id="JABAEW010000002">
    <property type="protein sequence ID" value="NMD85184.1"/>
    <property type="molecule type" value="Genomic_DNA"/>
</dbReference>
<dbReference type="Proteomes" id="UP000576225">
    <property type="component" value="Unassembled WGS sequence"/>
</dbReference>
<gene>
    <name evidence="1" type="ORF">HF882_01150</name>
</gene>
<evidence type="ECO:0000313" key="1">
    <source>
        <dbReference type="EMBL" id="NMD85184.1"/>
    </source>
</evidence>